<feature type="compositionally biased region" description="Basic and acidic residues" evidence="1">
    <location>
        <begin position="385"/>
        <end position="395"/>
    </location>
</feature>
<accession>A0A1X6NDG3</accession>
<gene>
    <name evidence="2" type="ORF">POSPLADRAFT_1132760</name>
</gene>
<evidence type="ECO:0008006" key="4">
    <source>
        <dbReference type="Google" id="ProtNLM"/>
    </source>
</evidence>
<dbReference type="EMBL" id="KZ110592">
    <property type="protein sequence ID" value="OSX66542.1"/>
    <property type="molecule type" value="Genomic_DNA"/>
</dbReference>
<dbReference type="Gene3D" id="3.80.10.10">
    <property type="entry name" value="Ribonuclease Inhibitor"/>
    <property type="match status" value="1"/>
</dbReference>
<dbReference type="Proteomes" id="UP000194127">
    <property type="component" value="Unassembled WGS sequence"/>
</dbReference>
<protein>
    <recommendedName>
        <fullName evidence="4">F-box domain-containing protein</fullName>
    </recommendedName>
</protein>
<organism evidence="2 3">
    <name type="scientific">Postia placenta MAD-698-R-SB12</name>
    <dbReference type="NCBI Taxonomy" id="670580"/>
    <lineage>
        <taxon>Eukaryota</taxon>
        <taxon>Fungi</taxon>
        <taxon>Dikarya</taxon>
        <taxon>Basidiomycota</taxon>
        <taxon>Agaricomycotina</taxon>
        <taxon>Agaricomycetes</taxon>
        <taxon>Polyporales</taxon>
        <taxon>Adustoporiaceae</taxon>
        <taxon>Rhodonia</taxon>
    </lineage>
</organism>
<evidence type="ECO:0000256" key="1">
    <source>
        <dbReference type="SAM" id="MobiDB-lite"/>
    </source>
</evidence>
<evidence type="ECO:0000313" key="3">
    <source>
        <dbReference type="Proteomes" id="UP000194127"/>
    </source>
</evidence>
<dbReference type="InterPro" id="IPR032675">
    <property type="entry name" value="LRR_dom_sf"/>
</dbReference>
<name>A0A1X6NDG3_9APHY</name>
<keyword evidence="3" id="KW-1185">Reference proteome</keyword>
<dbReference type="OrthoDB" id="2795743at2759"/>
<dbReference type="AlphaFoldDB" id="A0A1X6NDG3"/>
<sequence length="410" mass="47294">MPRMPPEIVDEIIDHNHDDPTTLRACALTARSWQPRSYRNLFSTITITSSALLSRFIHLLKESPHIASLVEELSFDAHANYMDATLRPWIHKIATIPMGELTRIRTLRFAKVQWNCIEKNEALLSTLRSYSTVQEVYFRGCSFPTFIDFEEFVVAMPALTRFSVDLITWSFVDRFHIDRMMADPPKLQLSGVEFIRFADPVKFCSWLLRMPIPPTLQTVAFHWVMAEDAQMVGKFLAELGPGLRSLRIGCRLDKHPEMAYCLNRHIDLSRNEELRSLHLVIADLQDYLMPWVPAILAQIKHVPLRWLTLEVWLDNGLQLVSDDWVEIVALLDNEWVATLEEVIIMHRGNLPIRYTNASWTWRFPGLVKRGVLRVRDCSPLLAEKLKPSPQHDDPRGISPLGSQLKPLCVD</sequence>
<proteinExistence type="predicted"/>
<dbReference type="GeneID" id="36329201"/>
<feature type="region of interest" description="Disordered" evidence="1">
    <location>
        <begin position="385"/>
        <end position="410"/>
    </location>
</feature>
<dbReference type="RefSeq" id="XP_024343336.1">
    <property type="nucleotide sequence ID" value="XM_024484252.1"/>
</dbReference>
<evidence type="ECO:0000313" key="2">
    <source>
        <dbReference type="EMBL" id="OSX66542.1"/>
    </source>
</evidence>
<reference evidence="2 3" key="1">
    <citation type="submission" date="2017-04" db="EMBL/GenBank/DDBJ databases">
        <title>Genome Sequence of the Model Brown-Rot Fungus Postia placenta SB12.</title>
        <authorList>
            <consortium name="DOE Joint Genome Institute"/>
            <person name="Gaskell J."/>
            <person name="Kersten P."/>
            <person name="Larrondo L.F."/>
            <person name="Canessa P."/>
            <person name="Martinez D."/>
            <person name="Hibbett D."/>
            <person name="Schmoll M."/>
            <person name="Kubicek C.P."/>
            <person name="Martinez A.T."/>
            <person name="Yadav J."/>
            <person name="Master E."/>
            <person name="Magnuson J.K."/>
            <person name="James T."/>
            <person name="Yaver D."/>
            <person name="Berka R."/>
            <person name="Labutti K."/>
            <person name="Lipzen A."/>
            <person name="Aerts A."/>
            <person name="Barry K."/>
            <person name="Henrissat B."/>
            <person name="Blanchette R."/>
            <person name="Grigoriev I."/>
            <person name="Cullen D."/>
        </authorList>
    </citation>
    <scope>NUCLEOTIDE SEQUENCE [LARGE SCALE GENOMIC DNA]</scope>
    <source>
        <strain evidence="2 3">MAD-698-R-SB12</strain>
    </source>
</reference>